<evidence type="ECO:0000256" key="7">
    <source>
        <dbReference type="ARBA" id="ARBA00022968"/>
    </source>
</evidence>
<dbReference type="InterPro" id="IPR031481">
    <property type="entry name" value="Glyco_tran_10_N"/>
</dbReference>
<dbReference type="Proteomes" id="UP000094527">
    <property type="component" value="Unassembled WGS sequence"/>
</dbReference>
<feature type="domain" description="Fucosyltransferase C-terminal" evidence="13">
    <location>
        <begin position="123"/>
        <end position="312"/>
    </location>
</feature>
<dbReference type="EMBL" id="LJIJ01001068">
    <property type="protein sequence ID" value="ODM93136.1"/>
    <property type="molecule type" value="Genomic_DNA"/>
</dbReference>
<dbReference type="OrthoDB" id="427096at2759"/>
<dbReference type="InterPro" id="IPR055270">
    <property type="entry name" value="Glyco_tran_10_C"/>
</dbReference>
<name>A0A1D2MJA3_ORCCI</name>
<gene>
    <name evidence="15" type="ORF">Ocin01_13545</name>
</gene>
<dbReference type="InterPro" id="IPR001503">
    <property type="entry name" value="Glyco_trans_10"/>
</dbReference>
<keyword evidence="11" id="KW-0325">Glycoprotein</keyword>
<comment type="subcellular location">
    <subcellularLocation>
        <location evidence="1 12">Golgi apparatus</location>
        <location evidence="1 12">Golgi stack membrane</location>
        <topology evidence="1 12">Single-pass type II membrane protein</topology>
    </subcellularLocation>
</comment>
<evidence type="ECO:0000259" key="14">
    <source>
        <dbReference type="Pfam" id="PF17039"/>
    </source>
</evidence>
<keyword evidence="16" id="KW-1185">Reference proteome</keyword>
<keyword evidence="4 12" id="KW-0328">Glycosyltransferase</keyword>
<keyword evidence="7" id="KW-0735">Signal-anchor</keyword>
<dbReference type="SUPFAM" id="SSF53756">
    <property type="entry name" value="UDP-Glycosyltransferase/glycogen phosphorylase"/>
    <property type="match status" value="1"/>
</dbReference>
<evidence type="ECO:0000313" key="15">
    <source>
        <dbReference type="EMBL" id="ODM93136.1"/>
    </source>
</evidence>
<dbReference type="GO" id="GO:0008417">
    <property type="term" value="F:fucosyltransferase activity"/>
    <property type="evidence" value="ECO:0007669"/>
    <property type="project" value="InterPro"/>
</dbReference>
<evidence type="ECO:0000256" key="1">
    <source>
        <dbReference type="ARBA" id="ARBA00004447"/>
    </source>
</evidence>
<evidence type="ECO:0000256" key="2">
    <source>
        <dbReference type="ARBA" id="ARBA00004922"/>
    </source>
</evidence>
<evidence type="ECO:0000256" key="10">
    <source>
        <dbReference type="ARBA" id="ARBA00023136"/>
    </source>
</evidence>
<comment type="pathway">
    <text evidence="2">Protein modification; protein glycosylation.</text>
</comment>
<keyword evidence="6 12" id="KW-0812">Transmembrane</keyword>
<keyword evidence="8" id="KW-1133">Transmembrane helix</keyword>
<evidence type="ECO:0000256" key="4">
    <source>
        <dbReference type="ARBA" id="ARBA00022676"/>
    </source>
</evidence>
<evidence type="ECO:0000256" key="8">
    <source>
        <dbReference type="ARBA" id="ARBA00022989"/>
    </source>
</evidence>
<keyword evidence="5 12" id="KW-0808">Transferase</keyword>
<dbReference type="Pfam" id="PF00852">
    <property type="entry name" value="Glyco_transf_10"/>
    <property type="match status" value="1"/>
</dbReference>
<evidence type="ECO:0000256" key="5">
    <source>
        <dbReference type="ARBA" id="ARBA00022679"/>
    </source>
</evidence>
<dbReference type="Gene3D" id="3.40.50.11660">
    <property type="entry name" value="Glycosyl transferase family 10, C-terminal domain"/>
    <property type="match status" value="1"/>
</dbReference>
<dbReference type="EC" id="2.4.1.-" evidence="12"/>
<dbReference type="OMA" id="HETTKER"/>
<dbReference type="GO" id="GO:0032580">
    <property type="term" value="C:Golgi cisterna membrane"/>
    <property type="evidence" value="ECO:0007669"/>
    <property type="project" value="UniProtKB-SubCell"/>
</dbReference>
<organism evidence="15 16">
    <name type="scientific">Orchesella cincta</name>
    <name type="common">Springtail</name>
    <name type="synonym">Podura cincta</name>
    <dbReference type="NCBI Taxonomy" id="48709"/>
    <lineage>
        <taxon>Eukaryota</taxon>
        <taxon>Metazoa</taxon>
        <taxon>Ecdysozoa</taxon>
        <taxon>Arthropoda</taxon>
        <taxon>Hexapoda</taxon>
        <taxon>Collembola</taxon>
        <taxon>Entomobryomorpha</taxon>
        <taxon>Entomobryoidea</taxon>
        <taxon>Orchesellidae</taxon>
        <taxon>Orchesellinae</taxon>
        <taxon>Orchesella</taxon>
    </lineage>
</organism>
<dbReference type="PANTHER" id="PTHR48438">
    <property type="entry name" value="ALPHA-(1,3)-FUCOSYLTRANSFERASE C-RELATED"/>
    <property type="match status" value="1"/>
</dbReference>
<proteinExistence type="inferred from homology"/>
<evidence type="ECO:0000256" key="12">
    <source>
        <dbReference type="RuleBase" id="RU003832"/>
    </source>
</evidence>
<accession>A0A1D2MJA3</accession>
<feature type="domain" description="Fucosyltransferase N-terminal" evidence="14">
    <location>
        <begin position="4"/>
        <end position="89"/>
    </location>
</feature>
<dbReference type="FunFam" id="3.40.50.11660:FF:000004">
    <property type="entry name" value="Glycoprotein 3-alpha-L-fucosyltransferase A"/>
    <property type="match status" value="1"/>
</dbReference>
<sequence>MDVCPYTNCQLTLSHSELSSSDAVLFHIVDVFLEKFKLPATRNPSQIWIGLTYEPPFILENSGVSLQKLNGLFNRTMTYRTDGDIVARHGTFSKITGNSILPSYTSNWVNSHETTKERNYAAGKHHLVAWFASADSKGKCDSQSGREIYVKELQKHVKVDIYGSCGSFKCGGKKNMRNSYKVEEDDCFMMVSQDYKFVLAFENTLCQDYVTEKLFNHLKLNVIPVVFGANNYSAVAPPKSVIDASEFEPEELAKYLKLLDKNDTLYNEYFEWKKDYLVVSHDGVPLACDLCAKLNNPEWKTERKVYDDFDKWFRKGCKKGFDHDKTKINLVN</sequence>
<evidence type="ECO:0000256" key="9">
    <source>
        <dbReference type="ARBA" id="ARBA00023034"/>
    </source>
</evidence>
<dbReference type="PANTHER" id="PTHR48438:SF1">
    <property type="entry name" value="ALPHA-(1,3)-FUCOSYLTRANSFERASE C-RELATED"/>
    <property type="match status" value="1"/>
</dbReference>
<protein>
    <recommendedName>
        <fullName evidence="12">Fucosyltransferase</fullName>
        <ecNumber evidence="12">2.4.1.-</ecNumber>
    </recommendedName>
</protein>
<dbReference type="InterPro" id="IPR038577">
    <property type="entry name" value="GT10-like_C_sf"/>
</dbReference>
<evidence type="ECO:0000256" key="6">
    <source>
        <dbReference type="ARBA" id="ARBA00022692"/>
    </source>
</evidence>
<dbReference type="STRING" id="48709.A0A1D2MJA3"/>
<keyword evidence="10" id="KW-0472">Membrane</keyword>
<evidence type="ECO:0000256" key="3">
    <source>
        <dbReference type="ARBA" id="ARBA00008919"/>
    </source>
</evidence>
<evidence type="ECO:0000256" key="11">
    <source>
        <dbReference type="ARBA" id="ARBA00023180"/>
    </source>
</evidence>
<comment type="similarity">
    <text evidence="3 12">Belongs to the glycosyltransferase 10 family.</text>
</comment>
<reference evidence="15 16" key="1">
    <citation type="journal article" date="2016" name="Genome Biol. Evol.">
        <title>Gene Family Evolution Reflects Adaptation to Soil Environmental Stressors in the Genome of the Collembolan Orchesella cincta.</title>
        <authorList>
            <person name="Faddeeva-Vakhrusheva A."/>
            <person name="Derks M.F."/>
            <person name="Anvar S.Y."/>
            <person name="Agamennone V."/>
            <person name="Suring W."/>
            <person name="Smit S."/>
            <person name="van Straalen N.M."/>
            <person name="Roelofs D."/>
        </authorList>
    </citation>
    <scope>NUCLEOTIDE SEQUENCE [LARGE SCALE GENOMIC DNA]</scope>
    <source>
        <tissue evidence="15">Mixed pool</tissue>
    </source>
</reference>
<dbReference type="UniPathway" id="UPA00378"/>
<dbReference type="Pfam" id="PF17039">
    <property type="entry name" value="Glyco_tran_10_N"/>
    <property type="match status" value="1"/>
</dbReference>
<comment type="caution">
    <text evidence="15">The sequence shown here is derived from an EMBL/GenBank/DDBJ whole genome shotgun (WGS) entry which is preliminary data.</text>
</comment>
<evidence type="ECO:0000259" key="13">
    <source>
        <dbReference type="Pfam" id="PF00852"/>
    </source>
</evidence>
<evidence type="ECO:0000313" key="16">
    <source>
        <dbReference type="Proteomes" id="UP000094527"/>
    </source>
</evidence>
<keyword evidence="9 12" id="KW-0333">Golgi apparatus</keyword>
<dbReference type="AlphaFoldDB" id="A0A1D2MJA3"/>